<keyword evidence="2" id="KW-1185">Reference proteome</keyword>
<organism evidence="1 2">
    <name type="scientific">Aurantimicrobium photophilum</name>
    <dbReference type="NCBI Taxonomy" id="1987356"/>
    <lineage>
        <taxon>Bacteria</taxon>
        <taxon>Bacillati</taxon>
        <taxon>Actinomycetota</taxon>
        <taxon>Actinomycetes</taxon>
        <taxon>Micrococcales</taxon>
        <taxon>Microbacteriaceae</taxon>
        <taxon>Aurantimicrobium</taxon>
    </lineage>
</organism>
<dbReference type="EMBL" id="CP023994">
    <property type="protein sequence ID" value="AWR22004.1"/>
    <property type="molecule type" value="Genomic_DNA"/>
</dbReference>
<sequence length="133" mass="14059">MLDDFILDEVKGKVARVADPLLFPSAEEVEVLAAERHMIGKELAQASATDPAAALAVLKLLLGGHGDRGRVAFDLSRHAIPVVIANAMLSSDGDLKNQAEAYMNDLGARGNLALEDQVQAVLEGKVGVDDVDE</sequence>
<accession>A0A2Z3S140</accession>
<protein>
    <submittedName>
        <fullName evidence="1">Uncharacterized protein</fullName>
    </submittedName>
</protein>
<evidence type="ECO:0000313" key="1">
    <source>
        <dbReference type="EMBL" id="AWR22004.1"/>
    </source>
</evidence>
<dbReference type="AlphaFoldDB" id="A0A2Z3S140"/>
<dbReference type="Proteomes" id="UP000246894">
    <property type="component" value="Chromosome"/>
</dbReference>
<gene>
    <name evidence="1" type="ORF">AURMO_01414</name>
</gene>
<name>A0A2Z3S140_9MICO</name>
<evidence type="ECO:0000313" key="2">
    <source>
        <dbReference type="Proteomes" id="UP000246894"/>
    </source>
</evidence>
<proteinExistence type="predicted"/>
<reference evidence="1 2" key="1">
    <citation type="submission" date="2017-10" db="EMBL/GenBank/DDBJ databases">
        <title>Genome of an Actinobacterium that displays light-enhanced growth.</title>
        <authorList>
            <person name="Maresca J.A."/>
            <person name="Hempel P."/>
            <person name="Shevchenko O."/>
            <person name="Miller K.J."/>
            <person name="Hahn M.W."/>
        </authorList>
    </citation>
    <scope>NUCLEOTIDE SEQUENCE [LARGE SCALE GENOMIC DNA]</scope>
    <source>
        <strain evidence="1 2">MWH-Mo1</strain>
    </source>
</reference>
<dbReference type="KEGG" id="aum:AURMO_01414"/>